<sequence length="103" mass="11892">MNRIHCESDKLKRLDWHIRHSHKTKIFHHQFIVVCGMQINGVATTTITNQAIGTLQHAEDLCDCRRWKHHTKFWLESVANFTAKKSIKSICGPDKSVLVRCVG</sequence>
<proteinExistence type="predicted"/>
<accession>A0A034WQ80</accession>
<protein>
    <submittedName>
        <fullName evidence="1">Uncharacterized protein</fullName>
    </submittedName>
</protein>
<evidence type="ECO:0000313" key="1">
    <source>
        <dbReference type="EMBL" id="JAC56779.1"/>
    </source>
</evidence>
<dbReference type="EMBL" id="GAKP01002173">
    <property type="protein sequence ID" value="JAC56779.1"/>
    <property type="molecule type" value="Transcribed_RNA"/>
</dbReference>
<dbReference type="AlphaFoldDB" id="A0A034WQ80"/>
<name>A0A034WQ80_BACDO</name>
<reference evidence="1" key="1">
    <citation type="journal article" date="2014" name="BMC Genomics">
        <title>Characterizing the developmental transcriptome of the oriental fruit fly, Bactrocera dorsalis (Diptera: Tephritidae) through comparative genomic analysis with Drosophila melanogaster utilizing modENCODE datasets.</title>
        <authorList>
            <person name="Geib S.M."/>
            <person name="Calla B."/>
            <person name="Hall B."/>
            <person name="Hou S."/>
            <person name="Manoukis N.C."/>
        </authorList>
    </citation>
    <scope>NUCLEOTIDE SEQUENCE</scope>
    <source>
        <strain evidence="1">Punador</strain>
    </source>
</reference>
<organism evidence="1">
    <name type="scientific">Bactrocera dorsalis</name>
    <name type="common">Oriental fruit fly</name>
    <name type="synonym">Dacus dorsalis</name>
    <dbReference type="NCBI Taxonomy" id="27457"/>
    <lineage>
        <taxon>Eukaryota</taxon>
        <taxon>Metazoa</taxon>
        <taxon>Ecdysozoa</taxon>
        <taxon>Arthropoda</taxon>
        <taxon>Hexapoda</taxon>
        <taxon>Insecta</taxon>
        <taxon>Pterygota</taxon>
        <taxon>Neoptera</taxon>
        <taxon>Endopterygota</taxon>
        <taxon>Diptera</taxon>
        <taxon>Brachycera</taxon>
        <taxon>Muscomorpha</taxon>
        <taxon>Tephritoidea</taxon>
        <taxon>Tephritidae</taxon>
        <taxon>Bactrocera</taxon>
        <taxon>Bactrocera</taxon>
    </lineage>
</organism>